<sequence length="125" mass="13745">MLSNHKNKSAKEDETNKGWKWKYCKKIIKNNPCIMCSSDCSGGGDNPMVVALLVILIAVFALYLFVLLGAFIWDVVSNLCDKYKITPLKSTDDCLKPSSFKCNPKLLSPSSYAAITVPVSCDVCS</sequence>
<dbReference type="AlphaFoldDB" id="A0AAE6QB60"/>
<keyword evidence="1" id="KW-1133">Transmembrane helix</keyword>
<evidence type="ECO:0000313" key="2">
    <source>
        <dbReference type="EMBL" id="QGR03723.1"/>
    </source>
</evidence>
<protein>
    <submittedName>
        <fullName evidence="2">Uncharacterized protein</fullName>
    </submittedName>
</protein>
<dbReference type="Proteomes" id="UP000422822">
    <property type="component" value="Chromosome"/>
</dbReference>
<gene>
    <name evidence="2" type="ORF">EDL80_04110</name>
</gene>
<evidence type="ECO:0000313" key="3">
    <source>
        <dbReference type="Proteomes" id="UP000422822"/>
    </source>
</evidence>
<proteinExistence type="predicted"/>
<feature type="transmembrane region" description="Helical" evidence="1">
    <location>
        <begin position="48"/>
        <end position="73"/>
    </location>
</feature>
<reference evidence="2 3" key="1">
    <citation type="submission" date="2018-10" db="EMBL/GenBank/DDBJ databases">
        <title>Propagation and draft genome sequences of three atypical Erhlichia ruminantium isolates.</title>
        <authorList>
            <person name="Liebenberg J."/>
            <person name="Steyn H."/>
            <person name="Josemans A."/>
            <person name="Zweygarth E."/>
        </authorList>
    </citation>
    <scope>NUCLEOTIDE SEQUENCE [LARGE SCALE GENOMIC DNA]</scope>
    <source>
        <strain evidence="2 3">Omatjenne</strain>
    </source>
</reference>
<organism evidence="2 3">
    <name type="scientific">Ehrlichia ruminantium</name>
    <name type="common">heartwater rickettsia</name>
    <name type="synonym">Cowdria ruminantium</name>
    <dbReference type="NCBI Taxonomy" id="779"/>
    <lineage>
        <taxon>Bacteria</taxon>
        <taxon>Pseudomonadati</taxon>
        <taxon>Pseudomonadota</taxon>
        <taxon>Alphaproteobacteria</taxon>
        <taxon>Rickettsiales</taxon>
        <taxon>Anaplasmataceae</taxon>
        <taxon>Ehrlichia</taxon>
    </lineage>
</organism>
<dbReference type="RefSeq" id="WP_158406907.1">
    <property type="nucleotide sequence ID" value="NZ_CP033454.1"/>
</dbReference>
<keyword evidence="1" id="KW-0812">Transmembrane</keyword>
<evidence type="ECO:0000256" key="1">
    <source>
        <dbReference type="SAM" id="Phobius"/>
    </source>
</evidence>
<accession>A0AAE6QB60</accession>
<dbReference type="EMBL" id="CP033455">
    <property type="protein sequence ID" value="QGR03723.1"/>
    <property type="molecule type" value="Genomic_DNA"/>
</dbReference>
<keyword evidence="3" id="KW-1185">Reference proteome</keyword>
<name>A0AAE6QB60_EHRRU</name>
<keyword evidence="1" id="KW-0472">Membrane</keyword>